<name>A0A4Y9ZJ85_9AGAM</name>
<dbReference type="PROSITE" id="PS51741">
    <property type="entry name" value="F_BAR"/>
    <property type="match status" value="1"/>
</dbReference>
<reference evidence="8 9" key="1">
    <citation type="submission" date="2019-02" db="EMBL/GenBank/DDBJ databases">
        <title>Genome sequencing of the rare red list fungi Hericium alpestre (H. flagellum).</title>
        <authorList>
            <person name="Buettner E."/>
            <person name="Kellner H."/>
        </authorList>
    </citation>
    <scope>NUCLEOTIDE SEQUENCE [LARGE SCALE GENOMIC DNA]</scope>
    <source>
        <strain evidence="8 9">DSM 108284</strain>
    </source>
</reference>
<organism evidence="8 9">
    <name type="scientific">Hericium alpestre</name>
    <dbReference type="NCBI Taxonomy" id="135208"/>
    <lineage>
        <taxon>Eukaryota</taxon>
        <taxon>Fungi</taxon>
        <taxon>Dikarya</taxon>
        <taxon>Basidiomycota</taxon>
        <taxon>Agaricomycotina</taxon>
        <taxon>Agaricomycetes</taxon>
        <taxon>Russulales</taxon>
        <taxon>Hericiaceae</taxon>
        <taxon>Hericium</taxon>
    </lineage>
</organism>
<keyword evidence="2" id="KW-0963">Cytoplasm</keyword>
<keyword evidence="5" id="KW-0175">Coiled coil</keyword>
<evidence type="ECO:0000256" key="2">
    <source>
        <dbReference type="ARBA" id="ARBA00022490"/>
    </source>
</evidence>
<proteinExistence type="predicted"/>
<dbReference type="Proteomes" id="UP000298061">
    <property type="component" value="Unassembled WGS sequence"/>
</dbReference>
<keyword evidence="3" id="KW-0597">Phosphoprotein</keyword>
<keyword evidence="9" id="KW-1185">Reference proteome</keyword>
<dbReference type="GO" id="GO:0009898">
    <property type="term" value="C:cytoplasmic side of plasma membrane"/>
    <property type="evidence" value="ECO:0007669"/>
    <property type="project" value="TreeGrafter"/>
</dbReference>
<evidence type="ECO:0000256" key="3">
    <source>
        <dbReference type="ARBA" id="ARBA00022553"/>
    </source>
</evidence>
<dbReference type="AlphaFoldDB" id="A0A4Y9ZJ85"/>
<dbReference type="GO" id="GO:0005543">
    <property type="term" value="F:phospholipid binding"/>
    <property type="evidence" value="ECO:0007669"/>
    <property type="project" value="TreeGrafter"/>
</dbReference>
<feature type="non-terminal residue" evidence="8">
    <location>
        <position position="100"/>
    </location>
</feature>
<dbReference type="Gene3D" id="1.20.1270.60">
    <property type="entry name" value="Arfaptin homology (AH) domain/BAR domain"/>
    <property type="match status" value="1"/>
</dbReference>
<evidence type="ECO:0000259" key="7">
    <source>
        <dbReference type="PROSITE" id="PS51741"/>
    </source>
</evidence>
<evidence type="ECO:0000256" key="5">
    <source>
        <dbReference type="PROSITE-ProRule" id="PRU01077"/>
    </source>
</evidence>
<dbReference type="OrthoDB" id="19092at2759"/>
<dbReference type="EMBL" id="SFCI01002596">
    <property type="protein sequence ID" value="TFY73728.1"/>
    <property type="molecule type" value="Genomic_DNA"/>
</dbReference>
<protein>
    <recommendedName>
        <fullName evidence="7">F-BAR domain-containing protein</fullName>
    </recommendedName>
</protein>
<dbReference type="GO" id="GO:0120104">
    <property type="term" value="C:mitotic actomyosin contractile ring, proximal layer"/>
    <property type="evidence" value="ECO:0007669"/>
    <property type="project" value="TreeGrafter"/>
</dbReference>
<comment type="caution">
    <text evidence="8">The sequence shown here is derived from an EMBL/GenBank/DDBJ whole genome shotgun (WGS) entry which is preliminary data.</text>
</comment>
<feature type="compositionally biased region" description="Polar residues" evidence="6">
    <location>
        <begin position="1"/>
        <end position="13"/>
    </location>
</feature>
<dbReference type="STRING" id="135208.A0A4Y9ZJ85"/>
<dbReference type="SUPFAM" id="SSF103657">
    <property type="entry name" value="BAR/IMD domain-like"/>
    <property type="match status" value="1"/>
</dbReference>
<dbReference type="PANTHER" id="PTHR23065:SF7">
    <property type="entry name" value="NOSTRIN, ISOFORM H"/>
    <property type="match status" value="1"/>
</dbReference>
<evidence type="ECO:0000256" key="1">
    <source>
        <dbReference type="ARBA" id="ARBA00004245"/>
    </source>
</evidence>
<feature type="domain" description="F-BAR" evidence="7">
    <location>
        <begin position="28"/>
        <end position="100"/>
    </location>
</feature>
<dbReference type="InterPro" id="IPR031160">
    <property type="entry name" value="F_BAR_dom"/>
</dbReference>
<keyword evidence="4" id="KW-0206">Cytoskeleton</keyword>
<comment type="subcellular location">
    <subcellularLocation>
        <location evidence="1">Cytoplasm</location>
        <location evidence="1">Cytoskeleton</location>
    </subcellularLocation>
</comment>
<evidence type="ECO:0000256" key="4">
    <source>
        <dbReference type="ARBA" id="ARBA00023212"/>
    </source>
</evidence>
<sequence length="100" mass="11143">MTARRQASTTSLSKYARASSPDPNVRSLDFCNAFWGLADGGVDVLFARMRGAARTMDELKGFWKERAQIEEDYAKRLGKLAKLTAGRDEIGELRNSLDTL</sequence>
<gene>
    <name evidence="8" type="ORF">EWM64_g10286</name>
</gene>
<dbReference type="InterPro" id="IPR001060">
    <property type="entry name" value="FCH_dom"/>
</dbReference>
<accession>A0A4Y9ZJ85</accession>
<feature type="region of interest" description="Disordered" evidence="6">
    <location>
        <begin position="1"/>
        <end position="24"/>
    </location>
</feature>
<dbReference type="InterPro" id="IPR027267">
    <property type="entry name" value="AH/BAR_dom_sf"/>
</dbReference>
<dbReference type="Pfam" id="PF00611">
    <property type="entry name" value="FCH"/>
    <property type="match status" value="1"/>
</dbReference>
<dbReference type="GO" id="GO:0007010">
    <property type="term" value="P:cytoskeleton organization"/>
    <property type="evidence" value="ECO:0007669"/>
    <property type="project" value="TreeGrafter"/>
</dbReference>
<evidence type="ECO:0000256" key="6">
    <source>
        <dbReference type="SAM" id="MobiDB-lite"/>
    </source>
</evidence>
<dbReference type="PANTHER" id="PTHR23065">
    <property type="entry name" value="PROLINE-SERINE-THREONINE PHOSPHATASE INTERACTING PROTEIN 1"/>
    <property type="match status" value="1"/>
</dbReference>
<evidence type="ECO:0000313" key="9">
    <source>
        <dbReference type="Proteomes" id="UP000298061"/>
    </source>
</evidence>
<evidence type="ECO:0000313" key="8">
    <source>
        <dbReference type="EMBL" id="TFY73728.1"/>
    </source>
</evidence>